<keyword evidence="10" id="KW-0460">Magnesium</keyword>
<feature type="domain" description="B5" evidence="13">
    <location>
        <begin position="270"/>
        <end position="345"/>
    </location>
</feature>
<dbReference type="FunCoup" id="A9A4T0">
    <property type="interactions" value="246"/>
</dbReference>
<evidence type="ECO:0000256" key="11">
    <source>
        <dbReference type="ARBA" id="ARBA00022917"/>
    </source>
</evidence>
<dbReference type="PANTHER" id="PTHR10947:SF0">
    <property type="entry name" value="PHENYLALANINE--TRNA LIGASE BETA SUBUNIT"/>
    <property type="match status" value="1"/>
</dbReference>
<dbReference type="GO" id="GO:0009328">
    <property type="term" value="C:phenylalanine-tRNA ligase complex"/>
    <property type="evidence" value="ECO:0000318"/>
    <property type="project" value="GO_Central"/>
</dbReference>
<evidence type="ECO:0000256" key="1">
    <source>
        <dbReference type="ARBA" id="ARBA00001946"/>
    </source>
</evidence>
<dbReference type="Gene3D" id="3.50.40.10">
    <property type="entry name" value="Phenylalanyl-trna Synthetase, Chain B, domain 3"/>
    <property type="match status" value="1"/>
</dbReference>
<keyword evidence="6 14" id="KW-0436">Ligase</keyword>
<accession>A9A4T0</accession>
<dbReference type="EC" id="6.1.1.20" evidence="4"/>
<keyword evidence="8" id="KW-0547">Nucleotide-binding</keyword>
<dbReference type="NCBIfam" id="TIGR00471">
    <property type="entry name" value="pheT_arch"/>
    <property type="match status" value="1"/>
</dbReference>
<dbReference type="PROSITE" id="PS51483">
    <property type="entry name" value="B5"/>
    <property type="match status" value="1"/>
</dbReference>
<dbReference type="InterPro" id="IPR005146">
    <property type="entry name" value="B3/B4_tRNA-bd"/>
</dbReference>
<keyword evidence="15" id="KW-1185">Reference proteome</keyword>
<comment type="similarity">
    <text evidence="3">Belongs to the phenylalanyl-tRNA synthetase beta subunit family. Type 2 subfamily.</text>
</comment>
<dbReference type="GO" id="GO:0003723">
    <property type="term" value="F:RNA binding"/>
    <property type="evidence" value="ECO:0007669"/>
    <property type="project" value="InterPro"/>
</dbReference>
<dbReference type="Pfam" id="PF03483">
    <property type="entry name" value="B3_4"/>
    <property type="match status" value="1"/>
</dbReference>
<dbReference type="EMBL" id="CP000866">
    <property type="protein sequence ID" value="ABX13384.1"/>
    <property type="molecule type" value="Genomic_DNA"/>
</dbReference>
<dbReference type="Gene3D" id="3.30.56.10">
    <property type="match status" value="2"/>
</dbReference>
<dbReference type="InterPro" id="IPR045864">
    <property type="entry name" value="aa-tRNA-synth_II/BPL/LPL"/>
</dbReference>
<dbReference type="GO" id="GO:0005524">
    <property type="term" value="F:ATP binding"/>
    <property type="evidence" value="ECO:0007669"/>
    <property type="project" value="UniProtKB-KW"/>
</dbReference>
<dbReference type="GO" id="GO:0004826">
    <property type="term" value="F:phenylalanine-tRNA ligase activity"/>
    <property type="evidence" value="ECO:0007669"/>
    <property type="project" value="UniProtKB-EC"/>
</dbReference>
<dbReference type="Pfam" id="PF03484">
    <property type="entry name" value="B5"/>
    <property type="match status" value="1"/>
</dbReference>
<evidence type="ECO:0000256" key="5">
    <source>
        <dbReference type="ARBA" id="ARBA00022490"/>
    </source>
</evidence>
<dbReference type="PANTHER" id="PTHR10947">
    <property type="entry name" value="PHENYLALANYL-TRNA SYNTHETASE BETA CHAIN AND LEUCINE-RICH REPEAT-CONTAINING PROTEIN 47"/>
    <property type="match status" value="1"/>
</dbReference>
<evidence type="ECO:0000256" key="4">
    <source>
        <dbReference type="ARBA" id="ARBA00012814"/>
    </source>
</evidence>
<keyword evidence="7" id="KW-0479">Metal-binding</keyword>
<dbReference type="eggNOG" id="arCOG00412">
    <property type="taxonomic scope" value="Archaea"/>
</dbReference>
<name>A9A4T0_NITMS</name>
<dbReference type="Proteomes" id="UP000000792">
    <property type="component" value="Chromosome"/>
</dbReference>
<dbReference type="SUPFAM" id="SSF55681">
    <property type="entry name" value="Class II aaRS and biotin synthetases"/>
    <property type="match status" value="1"/>
</dbReference>
<dbReference type="InterPro" id="IPR004531">
    <property type="entry name" value="Phe-tRNA-synth_IIc_bsu_arc_euk"/>
</dbReference>
<dbReference type="InterPro" id="IPR020825">
    <property type="entry name" value="Phe-tRNA_synthase-like_B3/B4"/>
</dbReference>
<keyword evidence="12" id="KW-0030">Aminoacyl-tRNA synthetase</keyword>
<evidence type="ECO:0000256" key="10">
    <source>
        <dbReference type="ARBA" id="ARBA00022842"/>
    </source>
</evidence>
<dbReference type="CDD" id="cd00769">
    <property type="entry name" value="PheRS_beta_core"/>
    <property type="match status" value="1"/>
</dbReference>
<dbReference type="GO" id="GO:0006432">
    <property type="term" value="P:phenylalanyl-tRNA aminoacylation"/>
    <property type="evidence" value="ECO:0000318"/>
    <property type="project" value="GO_Central"/>
</dbReference>
<dbReference type="RefSeq" id="WP_012215871.1">
    <property type="nucleotide sequence ID" value="NC_010085.1"/>
</dbReference>
<protein>
    <recommendedName>
        <fullName evidence="4">phenylalanine--tRNA ligase</fullName>
        <ecNumber evidence="4">6.1.1.20</ecNumber>
    </recommendedName>
</protein>
<dbReference type="Pfam" id="PF17759">
    <property type="entry name" value="tRNA_synthFbeta"/>
    <property type="match status" value="1"/>
</dbReference>
<dbReference type="InterPro" id="IPR041616">
    <property type="entry name" value="PheRS_beta_core"/>
</dbReference>
<evidence type="ECO:0000256" key="2">
    <source>
        <dbReference type="ARBA" id="ARBA00004496"/>
    </source>
</evidence>
<evidence type="ECO:0000256" key="8">
    <source>
        <dbReference type="ARBA" id="ARBA00022741"/>
    </source>
</evidence>
<dbReference type="InterPro" id="IPR045060">
    <property type="entry name" value="Phe-tRNA-ligase_IIc_bsu"/>
</dbReference>
<dbReference type="AlphaFoldDB" id="A9A4T0"/>
<dbReference type="InterPro" id="IPR009061">
    <property type="entry name" value="DNA-bd_dom_put_sf"/>
</dbReference>
<keyword evidence="5" id="KW-0963">Cytoplasm</keyword>
<dbReference type="SUPFAM" id="SSF46955">
    <property type="entry name" value="Putative DNA-binding domain"/>
    <property type="match status" value="1"/>
</dbReference>
<dbReference type="EnsemblBacteria" id="ABX13384">
    <property type="protein sequence ID" value="ABX13384"/>
    <property type="gene ID" value="Nmar_1488"/>
</dbReference>
<evidence type="ECO:0000313" key="15">
    <source>
        <dbReference type="Proteomes" id="UP000000792"/>
    </source>
</evidence>
<proteinExistence type="inferred from homology"/>
<dbReference type="Gene3D" id="3.30.930.10">
    <property type="entry name" value="Bira Bifunctional Protein, Domain 2"/>
    <property type="match status" value="1"/>
</dbReference>
<dbReference type="SMART" id="SM00874">
    <property type="entry name" value="B5"/>
    <property type="match status" value="1"/>
</dbReference>
<keyword evidence="11" id="KW-0648">Protein biosynthesis</keyword>
<organism evidence="14 15">
    <name type="scientific">Nitrosopumilus maritimus (strain SCM1)</name>
    <dbReference type="NCBI Taxonomy" id="436308"/>
    <lineage>
        <taxon>Archaea</taxon>
        <taxon>Nitrososphaerota</taxon>
        <taxon>Nitrososphaeria</taxon>
        <taxon>Nitrosopumilales</taxon>
        <taxon>Nitrosopumilaceae</taxon>
        <taxon>Nitrosopumilus</taxon>
    </lineage>
</organism>
<dbReference type="GeneID" id="5773470"/>
<dbReference type="OrthoDB" id="10073at2157"/>
<evidence type="ECO:0000256" key="9">
    <source>
        <dbReference type="ARBA" id="ARBA00022840"/>
    </source>
</evidence>
<dbReference type="HOGENOM" id="CLU_020279_3_0_2"/>
<dbReference type="KEGG" id="nmr:Nmar_1488"/>
<dbReference type="InterPro" id="IPR005147">
    <property type="entry name" value="tRNA_synthase_B5-dom"/>
</dbReference>
<comment type="subcellular location">
    <subcellularLocation>
        <location evidence="2">Cytoplasm</location>
    </subcellularLocation>
</comment>
<keyword evidence="9" id="KW-0067">ATP-binding</keyword>
<sequence length="547" mass="59984">MPVVELSYSSLQKLIGKASKKQIADFLPFLGLDIESEDKDLVRIEYSPNRPDYSTDFGIALGMQGLLGIKTGAIKLKIKKSKQYSVSVKPDVVKVRPFVTGIVAKNGKIDDKTIKQLMAMQEDLHFGIGRKRKKSSIGIHDLDKIQFPLVYTTTDRKHKFIPLNSEKELSITEILDTTEVGKDYGSLLTNFSKMPVIIDANQNTVSFPPIINAAVTTVTTKTKNLFVEVTGINKDDAEDMLSVVATILQSAGFSLETVTISGAKNTTPKLAERKMTVSPSLINQTLGLDLKTPKIISSLKKSRLDAVSKGKNIVCTIPAYRFDIFGPMDLVEEVALGYGIQNLEPTLSPSQTLGQTNPVSLELKSLNQTMIGLGYLEALNSSLTSKRVLYEMANREPKTIISVLDSKSQEHTILRDSILPGLLENLSKNIHESYPQKLFETGTVFSAGNPISETINLSGISAHQDANFTEIKSVLQSALKTGFDLEIQTKTTQHPTFEKGHCADVIINGKPVGVIGEINSKIIENYKIRVPVVGFEISLSESILKSL</sequence>
<dbReference type="PhylomeDB" id="A9A4T0"/>
<evidence type="ECO:0000256" key="12">
    <source>
        <dbReference type="ARBA" id="ARBA00023146"/>
    </source>
</evidence>
<dbReference type="FunFam" id="3.30.56.10:FF:000014">
    <property type="entry name" value="Phenylalanine--tRNA ligase beta subunit"/>
    <property type="match status" value="1"/>
</dbReference>
<dbReference type="InParanoid" id="A9A4T0"/>
<dbReference type="GO" id="GO:0000287">
    <property type="term" value="F:magnesium ion binding"/>
    <property type="evidence" value="ECO:0007669"/>
    <property type="project" value="InterPro"/>
</dbReference>
<dbReference type="SMART" id="SM00873">
    <property type="entry name" value="B3_4"/>
    <property type="match status" value="1"/>
</dbReference>
<evidence type="ECO:0000256" key="7">
    <source>
        <dbReference type="ARBA" id="ARBA00022723"/>
    </source>
</evidence>
<evidence type="ECO:0000313" key="14">
    <source>
        <dbReference type="EMBL" id="ABX13384.1"/>
    </source>
</evidence>
<dbReference type="STRING" id="436308.Nmar_1488"/>
<gene>
    <name evidence="14" type="ordered locus">Nmar_1488</name>
</gene>
<evidence type="ECO:0000259" key="13">
    <source>
        <dbReference type="PROSITE" id="PS51483"/>
    </source>
</evidence>
<dbReference type="FunFam" id="3.50.40.10:FF:000003">
    <property type="entry name" value="Phenylalanine--tRNA ligase beta subunit"/>
    <property type="match status" value="1"/>
</dbReference>
<evidence type="ECO:0000256" key="3">
    <source>
        <dbReference type="ARBA" id="ARBA00007438"/>
    </source>
</evidence>
<reference evidence="14 15" key="1">
    <citation type="journal article" date="2010" name="Proc. Natl. Acad. Sci. U.S.A.">
        <title>Nitrosopumilus maritimus genome reveals unique mechanisms for nitrification and autotrophy in globally distributed marine crenarchaea.</title>
        <authorList>
            <person name="Walker C.B."/>
            <person name="de la Torre J.R."/>
            <person name="Klotz M.G."/>
            <person name="Urakawa H."/>
            <person name="Pinel N."/>
            <person name="Arp D.J."/>
            <person name="Brochier-Armanet C."/>
            <person name="Chain P.S."/>
            <person name="Chan P.P."/>
            <person name="Gollabgir A."/>
            <person name="Hemp J."/>
            <person name="Hugler M."/>
            <person name="Karr E.A."/>
            <person name="Konneke M."/>
            <person name="Shin M."/>
            <person name="Lawton T.J."/>
            <person name="Lowe T."/>
            <person name="Martens-Habbena W."/>
            <person name="Sayavedra-Soto L.A."/>
            <person name="Lang D."/>
            <person name="Sievert S.M."/>
            <person name="Rosenzweig A.C."/>
            <person name="Manning G."/>
            <person name="Stahl D.A."/>
        </authorList>
    </citation>
    <scope>NUCLEOTIDE SEQUENCE [LARGE SCALE GENOMIC DNA]</scope>
    <source>
        <strain evidence="14 15">SCM1</strain>
    </source>
</reference>
<evidence type="ECO:0000256" key="6">
    <source>
        <dbReference type="ARBA" id="ARBA00022598"/>
    </source>
</evidence>
<comment type="cofactor">
    <cofactor evidence="1">
        <name>Mg(2+)</name>
        <dbReference type="ChEBI" id="CHEBI:18420"/>
    </cofactor>
</comment>